<feature type="non-terminal residue" evidence="1">
    <location>
        <position position="1"/>
    </location>
</feature>
<dbReference type="RefSeq" id="WP_170831281.1">
    <property type="nucleotide sequence ID" value="NZ_FNQY01000031.1"/>
</dbReference>
<reference evidence="1 2" key="1">
    <citation type="submission" date="2016-10" db="EMBL/GenBank/DDBJ databases">
        <authorList>
            <person name="de Groot N.N."/>
        </authorList>
    </citation>
    <scope>NUCLEOTIDE SEQUENCE [LARGE SCALE GENOMIC DNA]</scope>
    <source>
        <strain evidence="1 2">Vu-144</strain>
    </source>
</reference>
<dbReference type="AlphaFoldDB" id="A0A1H4CGW0"/>
<dbReference type="STRING" id="551991.SAMN05192529_13153"/>
<proteinExistence type="predicted"/>
<sequence>SLTSIPEGFNPTVGGSLDLRPNCIKPEGWKKSEHENMPVNIPEPFIKWGKGKGDYIYCDGRFSEVISKKGNIWELKDLGKNNRYYLVSDGKGKYAHGETIKEAREDLVFKISNRDKSEYKGLDVDKKFPYEKCIEMYRVITGACSAGTKNFIVSRKIQPQAFTIRCMVKLTKGEYGANAFKAFFNL</sequence>
<organism evidence="1 2">
    <name type="scientific">Arachidicoccus rhizosphaerae</name>
    <dbReference type="NCBI Taxonomy" id="551991"/>
    <lineage>
        <taxon>Bacteria</taxon>
        <taxon>Pseudomonadati</taxon>
        <taxon>Bacteroidota</taxon>
        <taxon>Chitinophagia</taxon>
        <taxon>Chitinophagales</taxon>
        <taxon>Chitinophagaceae</taxon>
        <taxon>Arachidicoccus</taxon>
    </lineage>
</organism>
<name>A0A1H4CGW0_9BACT</name>
<evidence type="ECO:0000313" key="1">
    <source>
        <dbReference type="EMBL" id="SEA59665.1"/>
    </source>
</evidence>
<evidence type="ECO:0000313" key="2">
    <source>
        <dbReference type="Proteomes" id="UP000199041"/>
    </source>
</evidence>
<accession>A0A1H4CGW0</accession>
<dbReference type="EMBL" id="FNQY01000031">
    <property type="protein sequence ID" value="SEA59665.1"/>
    <property type="molecule type" value="Genomic_DNA"/>
</dbReference>
<protein>
    <submittedName>
        <fullName evidence="1">Uncharacterized protein</fullName>
    </submittedName>
</protein>
<keyword evidence="2" id="KW-1185">Reference proteome</keyword>
<dbReference type="Proteomes" id="UP000199041">
    <property type="component" value="Unassembled WGS sequence"/>
</dbReference>
<gene>
    <name evidence="1" type="ORF">SAMN05192529_13153</name>
</gene>